<evidence type="ECO:0000313" key="2">
    <source>
        <dbReference type="EMBL" id="SMB95637.1"/>
    </source>
</evidence>
<dbReference type="STRING" id="695939.SAMN00790413_02922"/>
<protein>
    <submittedName>
        <fullName evidence="2">HDIG domain-containing protein</fullName>
    </submittedName>
</protein>
<reference evidence="2 3" key="1">
    <citation type="submission" date="2017-04" db="EMBL/GenBank/DDBJ databases">
        <authorList>
            <person name="Afonso C.L."/>
            <person name="Miller P.J."/>
            <person name="Scott M.A."/>
            <person name="Spackman E."/>
            <person name="Goraichik I."/>
            <person name="Dimitrov K.M."/>
            <person name="Suarez D.L."/>
            <person name="Swayne D.E."/>
        </authorList>
    </citation>
    <scope>NUCLEOTIDE SEQUENCE [LARGE SCALE GENOMIC DNA]</scope>
    <source>
        <strain evidence="2 3">KR-140</strain>
    </source>
</reference>
<dbReference type="InterPro" id="IPR037522">
    <property type="entry name" value="HD_GYP_dom"/>
</dbReference>
<dbReference type="NCBIfam" id="TIGR00277">
    <property type="entry name" value="HDIG"/>
    <property type="match status" value="1"/>
</dbReference>
<dbReference type="OrthoDB" id="9798833at2"/>
<dbReference type="Pfam" id="PF13185">
    <property type="entry name" value="GAF_2"/>
    <property type="match status" value="1"/>
</dbReference>
<dbReference type="CDD" id="cd00077">
    <property type="entry name" value="HDc"/>
    <property type="match status" value="1"/>
</dbReference>
<dbReference type="InterPro" id="IPR029016">
    <property type="entry name" value="GAF-like_dom_sf"/>
</dbReference>
<dbReference type="Pfam" id="PF13487">
    <property type="entry name" value="HD_5"/>
    <property type="match status" value="1"/>
</dbReference>
<dbReference type="PANTHER" id="PTHR45228:SF8">
    <property type="entry name" value="TWO-COMPONENT RESPONSE REGULATOR-RELATED"/>
    <property type="match status" value="1"/>
</dbReference>
<dbReference type="Gene3D" id="3.30.450.40">
    <property type="match status" value="1"/>
</dbReference>
<dbReference type="PROSITE" id="PS51832">
    <property type="entry name" value="HD_GYP"/>
    <property type="match status" value="1"/>
</dbReference>
<organism evidence="2 3">
    <name type="scientific">Deinococcus hopiensis KR-140</name>
    <dbReference type="NCBI Taxonomy" id="695939"/>
    <lineage>
        <taxon>Bacteria</taxon>
        <taxon>Thermotogati</taxon>
        <taxon>Deinococcota</taxon>
        <taxon>Deinococci</taxon>
        <taxon>Deinococcales</taxon>
        <taxon>Deinococcaceae</taxon>
        <taxon>Deinococcus</taxon>
    </lineage>
</organism>
<dbReference type="RefSeq" id="WP_084050193.1">
    <property type="nucleotide sequence ID" value="NZ_FWWU01000009.1"/>
</dbReference>
<dbReference type="InterPro" id="IPR052020">
    <property type="entry name" value="Cyclic_di-GMP/3'3'-cGAMP_PDE"/>
</dbReference>
<dbReference type="SMART" id="SM00471">
    <property type="entry name" value="HDc"/>
    <property type="match status" value="1"/>
</dbReference>
<sequence length="373" mass="40212">MEQREGHRPEVAEAADLAALLELSRALLATTSAGEVEVVLTELSVKLLAVRYASFLRYRPAEDDLCVTAQAGKHARELGVVLPRGQGLSWRATDAPTPVLRVHRDAIPPGAVRQPGAPDQFLLFAPLRTTGGQLLGVLAVGRVAPDFSLRDETLLATFANTGTVTLERIAQAAQAVAAREGALLALGLALEARDYETRGHTERTVALAERLGRALHLSLGDLDTLRQGAYLHDIGKLSVPDEILLKPGPLTPAERLLVQEHVRTGEALVRRIPSVSGDVLGVIRSHHERWDGAGYPDRLRGEAIPLLARIFAVVDVFDALTNVRPYHAARPVSEALEIIRAEAGRHFDPLVAAAFLQLFGASLDDVRRVSPTG</sequence>
<keyword evidence="3" id="KW-1185">Reference proteome</keyword>
<evidence type="ECO:0000313" key="3">
    <source>
        <dbReference type="Proteomes" id="UP000192582"/>
    </source>
</evidence>
<gene>
    <name evidence="2" type="ORF">SAMN00790413_02922</name>
</gene>
<dbReference type="InterPro" id="IPR003018">
    <property type="entry name" value="GAF"/>
</dbReference>
<dbReference type="PANTHER" id="PTHR45228">
    <property type="entry name" value="CYCLIC DI-GMP PHOSPHODIESTERASE TM_0186-RELATED"/>
    <property type="match status" value="1"/>
</dbReference>
<dbReference type="InterPro" id="IPR006675">
    <property type="entry name" value="HDIG_dom"/>
</dbReference>
<feature type="domain" description="HD-GYP" evidence="1">
    <location>
        <begin position="175"/>
        <end position="371"/>
    </location>
</feature>
<dbReference type="AlphaFoldDB" id="A0A1W1VQL2"/>
<proteinExistence type="predicted"/>
<dbReference type="EMBL" id="FWWU01000009">
    <property type="protein sequence ID" value="SMB95637.1"/>
    <property type="molecule type" value="Genomic_DNA"/>
</dbReference>
<name>A0A1W1VQL2_9DEIO</name>
<dbReference type="SUPFAM" id="SSF55781">
    <property type="entry name" value="GAF domain-like"/>
    <property type="match status" value="1"/>
</dbReference>
<dbReference type="SUPFAM" id="SSF109604">
    <property type="entry name" value="HD-domain/PDEase-like"/>
    <property type="match status" value="1"/>
</dbReference>
<accession>A0A1W1VQL2</accession>
<evidence type="ECO:0000259" key="1">
    <source>
        <dbReference type="PROSITE" id="PS51832"/>
    </source>
</evidence>
<dbReference type="Proteomes" id="UP000192582">
    <property type="component" value="Unassembled WGS sequence"/>
</dbReference>
<dbReference type="InterPro" id="IPR003607">
    <property type="entry name" value="HD/PDEase_dom"/>
</dbReference>
<dbReference type="Gene3D" id="1.10.3210.10">
    <property type="entry name" value="Hypothetical protein af1432"/>
    <property type="match status" value="1"/>
</dbReference>